<comment type="caution">
    <text evidence="1">The sequence shown here is derived from an EMBL/GenBank/DDBJ whole genome shotgun (WGS) entry which is preliminary data.</text>
</comment>
<proteinExistence type="predicted"/>
<evidence type="ECO:0000313" key="1">
    <source>
        <dbReference type="EMBL" id="KAJ3487674.1"/>
    </source>
</evidence>
<reference evidence="1" key="1">
    <citation type="submission" date="2022-07" db="EMBL/GenBank/DDBJ databases">
        <title>Genome Sequence of Physisporinus lineatus.</title>
        <authorList>
            <person name="Buettner E."/>
        </authorList>
    </citation>
    <scope>NUCLEOTIDE SEQUENCE</scope>
    <source>
        <strain evidence="1">VT162</strain>
    </source>
</reference>
<name>A0AAD5V744_9APHY</name>
<dbReference type="AlphaFoldDB" id="A0AAD5V744"/>
<keyword evidence="2" id="KW-1185">Reference proteome</keyword>
<accession>A0AAD5V744</accession>
<evidence type="ECO:0000313" key="2">
    <source>
        <dbReference type="Proteomes" id="UP001212997"/>
    </source>
</evidence>
<gene>
    <name evidence="1" type="ORF">NLI96_g3378</name>
</gene>
<dbReference type="EMBL" id="JANAWD010000085">
    <property type="protein sequence ID" value="KAJ3487674.1"/>
    <property type="molecule type" value="Genomic_DNA"/>
</dbReference>
<protein>
    <submittedName>
        <fullName evidence="1">Uncharacterized protein</fullName>
    </submittedName>
</protein>
<dbReference type="Proteomes" id="UP001212997">
    <property type="component" value="Unassembled WGS sequence"/>
</dbReference>
<organism evidence="1 2">
    <name type="scientific">Meripilus lineatus</name>
    <dbReference type="NCBI Taxonomy" id="2056292"/>
    <lineage>
        <taxon>Eukaryota</taxon>
        <taxon>Fungi</taxon>
        <taxon>Dikarya</taxon>
        <taxon>Basidiomycota</taxon>
        <taxon>Agaricomycotina</taxon>
        <taxon>Agaricomycetes</taxon>
        <taxon>Polyporales</taxon>
        <taxon>Meripilaceae</taxon>
        <taxon>Meripilus</taxon>
    </lineage>
</organism>
<sequence length="76" mass="8511">MWTILTYILTPHLDRLSATTSTRGLELATPDIAGWLNPISNPSANKSLDINKLYVDEHPLAIINGRWRVKEAKQGL</sequence>